<accession>A0A1C3JZA4</accession>
<dbReference type="KEGG" id="odi:ODI_R4056"/>
<evidence type="ECO:0000256" key="5">
    <source>
        <dbReference type="ARBA" id="ARBA00022840"/>
    </source>
</evidence>
<dbReference type="GO" id="GO:0055085">
    <property type="term" value="P:transmembrane transport"/>
    <property type="evidence" value="ECO:0007669"/>
    <property type="project" value="UniProtKB-ARBA"/>
</dbReference>
<feature type="domain" description="ABC transporter" evidence="6">
    <location>
        <begin position="17"/>
        <end position="268"/>
    </location>
</feature>
<keyword evidence="9" id="KW-1185">Reference proteome</keyword>
<proteinExistence type="inferred from homology"/>
<keyword evidence="3" id="KW-1003">Cell membrane</keyword>
<dbReference type="PROSITE" id="PS50893">
    <property type="entry name" value="ABC_TRANSPORTER_2"/>
    <property type="match status" value="2"/>
</dbReference>
<reference evidence="8 9" key="2">
    <citation type="submission" date="2017-08" db="EMBL/GenBank/DDBJ databases">
        <authorList>
            <person name="de Groot N.N."/>
        </authorList>
    </citation>
    <scope>NUCLEOTIDE SEQUENCE [LARGE SCALE GENOMIC DNA]</scope>
    <source>
        <strain evidence="8">Orrdi1</strain>
    </source>
</reference>
<comment type="similarity">
    <text evidence="1">Belongs to the ABC transporter superfamily.</text>
</comment>
<evidence type="ECO:0000313" key="7">
    <source>
        <dbReference type="EMBL" id="SBT24477.1"/>
    </source>
</evidence>
<gene>
    <name evidence="7" type="ORF">ODI_03103</name>
    <name evidence="8" type="ORF">ODI_R4056</name>
</gene>
<keyword evidence="5" id="KW-0067">ATP-binding</keyword>
<reference evidence="7 9" key="1">
    <citation type="submission" date="2016-06" db="EMBL/GenBank/DDBJ databases">
        <authorList>
            <person name="Kjaerup R.B."/>
            <person name="Dalgaard T.S."/>
            <person name="Juul-Madsen H.R."/>
        </authorList>
    </citation>
    <scope>NUCLEOTIDE SEQUENCE [LARGE SCALE GENOMIC DNA]</scope>
    <source>
        <strain evidence="7">Orrdi1</strain>
    </source>
</reference>
<keyword evidence="2" id="KW-0813">Transport</keyword>
<keyword evidence="4" id="KW-0547">Nucleotide-binding</keyword>
<dbReference type="GO" id="GO:0015833">
    <property type="term" value="P:peptide transport"/>
    <property type="evidence" value="ECO:0007669"/>
    <property type="project" value="InterPro"/>
</dbReference>
<dbReference type="InterPro" id="IPR027417">
    <property type="entry name" value="P-loop_NTPase"/>
</dbReference>
<dbReference type="EMBL" id="LT907988">
    <property type="protein sequence ID" value="SOE52288.1"/>
    <property type="molecule type" value="Genomic_DNA"/>
</dbReference>
<dbReference type="FunFam" id="3.40.50.300:FF:000016">
    <property type="entry name" value="Oligopeptide ABC transporter ATP-binding component"/>
    <property type="match status" value="1"/>
</dbReference>
<evidence type="ECO:0000256" key="1">
    <source>
        <dbReference type="ARBA" id="ARBA00005417"/>
    </source>
</evidence>
<dbReference type="PANTHER" id="PTHR43776">
    <property type="entry name" value="TRANSPORT ATP-BINDING PROTEIN"/>
    <property type="match status" value="1"/>
</dbReference>
<dbReference type="PANTHER" id="PTHR43776:SF7">
    <property type="entry name" value="D,D-DIPEPTIDE TRANSPORT ATP-BINDING PROTEIN DDPF-RELATED"/>
    <property type="match status" value="1"/>
</dbReference>
<dbReference type="EMBL" id="FLRC01000009">
    <property type="protein sequence ID" value="SBT24477.1"/>
    <property type="molecule type" value="Genomic_DNA"/>
</dbReference>
<dbReference type="GO" id="GO:0016887">
    <property type="term" value="F:ATP hydrolysis activity"/>
    <property type="evidence" value="ECO:0007669"/>
    <property type="project" value="InterPro"/>
</dbReference>
<dbReference type="STRING" id="1851544.ODI_03103"/>
<evidence type="ECO:0000256" key="2">
    <source>
        <dbReference type="ARBA" id="ARBA00022448"/>
    </source>
</evidence>
<dbReference type="OrthoDB" id="9802772at2"/>
<evidence type="ECO:0000256" key="3">
    <source>
        <dbReference type="ARBA" id="ARBA00022475"/>
    </source>
</evidence>
<dbReference type="CDD" id="cd03257">
    <property type="entry name" value="ABC_NikE_OppD_transporters"/>
    <property type="match status" value="2"/>
</dbReference>
<dbReference type="Proteomes" id="UP000078558">
    <property type="component" value="Chromosome I"/>
</dbReference>
<dbReference type="NCBIfam" id="NF007739">
    <property type="entry name" value="PRK10419.1"/>
    <property type="match status" value="2"/>
</dbReference>
<dbReference type="SMART" id="SM00382">
    <property type="entry name" value="AAA"/>
    <property type="match status" value="2"/>
</dbReference>
<keyword evidence="3" id="KW-0472">Membrane</keyword>
<evidence type="ECO:0000259" key="6">
    <source>
        <dbReference type="PROSITE" id="PS50893"/>
    </source>
</evidence>
<dbReference type="InterPro" id="IPR003439">
    <property type="entry name" value="ABC_transporter-like_ATP-bd"/>
</dbReference>
<dbReference type="InterPro" id="IPR017871">
    <property type="entry name" value="ABC_transporter-like_CS"/>
</dbReference>
<dbReference type="PROSITE" id="PS00211">
    <property type="entry name" value="ABC_TRANSPORTER_1"/>
    <property type="match status" value="2"/>
</dbReference>
<organism evidence="7 9">
    <name type="scientific">Orrella dioscoreae</name>
    <dbReference type="NCBI Taxonomy" id="1851544"/>
    <lineage>
        <taxon>Bacteria</taxon>
        <taxon>Pseudomonadati</taxon>
        <taxon>Pseudomonadota</taxon>
        <taxon>Betaproteobacteria</taxon>
        <taxon>Burkholderiales</taxon>
        <taxon>Alcaligenaceae</taxon>
        <taxon>Orrella</taxon>
    </lineage>
</organism>
<dbReference type="Pfam" id="PF00005">
    <property type="entry name" value="ABC_tran"/>
    <property type="match status" value="2"/>
</dbReference>
<evidence type="ECO:0000313" key="8">
    <source>
        <dbReference type="EMBL" id="SOE52288.1"/>
    </source>
</evidence>
<dbReference type="RefSeq" id="WP_067750725.1">
    <property type="nucleotide sequence ID" value="NZ_LT907988.1"/>
</dbReference>
<evidence type="ECO:0000256" key="4">
    <source>
        <dbReference type="ARBA" id="ARBA00022741"/>
    </source>
</evidence>
<name>A0A1C3JZA4_9BURK</name>
<evidence type="ECO:0000313" key="9">
    <source>
        <dbReference type="Proteomes" id="UP000078558"/>
    </source>
</evidence>
<dbReference type="AlphaFoldDB" id="A0A1C3JZA4"/>
<protein>
    <submittedName>
        <fullName evidence="7">Oligopeptide transport system permease protein OppB (TC 3.A.1.5.1)</fullName>
    </submittedName>
</protein>
<dbReference type="Gene3D" id="3.40.50.300">
    <property type="entry name" value="P-loop containing nucleotide triphosphate hydrolases"/>
    <property type="match status" value="2"/>
</dbReference>
<sequence length="556" mass="60252">MNQSASDNARASDAPVLAIDGLTVRVGTRAEGRAVVRDLSFSVRAGETVCIVGESGSGKSVTSLATMGLLPPGALRADGGSIKVDGEDVLRASQARLRELRASKMAMVFQEPMTALNPVQKVGKQVDEVLRLHTSLSAAERKRQVLAMLESVHLPDVARIHESYPHQLSGGQRQRIVIAMALILKPRLLIADEPTTALDVSTQKQILLLMRELQAAHDTAVVFITHDFGVVAEIADRIVVMNQGEVVEAGTRDDILARPQRDYTRMLVSSVPSLVPRRRHAPDGDIVLDVAGLNKTYGGGGLLRRAPSVAAAQDVSFTLRRGEVLGIVGESGSGKSTVARCVLRLIDPSSGRVRLQRDDIATLSRTQLTPLRKRIQIVFQDPYRSLNPRRRVGDSIIEGLLNYGTPRQQALKEAARALALVGLPADAIDRYPHQFSGGQRQRICIARALVMEPDVLVADEAVSALDVSVQAQVLALLEEVRQRVGIGVLFITHDLRVAAQICDTIIVMQKGRVVEAGPAEQVLARPAEAYTRGLIDAAPGRHWDFQRFKPVEGMVA</sequence>
<feature type="domain" description="ABC transporter" evidence="6">
    <location>
        <begin position="288"/>
        <end position="535"/>
    </location>
</feature>
<dbReference type="InterPro" id="IPR050319">
    <property type="entry name" value="ABC_transp_ATP-bind"/>
</dbReference>
<dbReference type="SUPFAM" id="SSF52540">
    <property type="entry name" value="P-loop containing nucleoside triphosphate hydrolases"/>
    <property type="match status" value="2"/>
</dbReference>
<dbReference type="InterPro" id="IPR003593">
    <property type="entry name" value="AAA+_ATPase"/>
</dbReference>
<dbReference type="InterPro" id="IPR013563">
    <property type="entry name" value="Oligopep_ABC_C"/>
</dbReference>
<dbReference type="GO" id="GO:0005524">
    <property type="term" value="F:ATP binding"/>
    <property type="evidence" value="ECO:0007669"/>
    <property type="project" value="UniProtKB-KW"/>
</dbReference>
<dbReference type="Pfam" id="PF08352">
    <property type="entry name" value="oligo_HPY"/>
    <property type="match status" value="2"/>
</dbReference>
<dbReference type="NCBIfam" id="NF008453">
    <property type="entry name" value="PRK11308.1"/>
    <property type="match status" value="2"/>
</dbReference>